<accession>A0A9P3GVE2</accession>
<sequence length="97" mass="10031">MTILASPICSVDFISTLIRLRSRERSAPSTAPFAMLPELEAACCIRSSAPTATFVRTGSVSRSSSDRTSAIVSISPSGSVQVDVMGVSLSGTTGCKC</sequence>
<dbReference type="Proteomes" id="UP000703269">
    <property type="component" value="Unassembled WGS sequence"/>
</dbReference>
<comment type="caution">
    <text evidence="1">The sequence shown here is derived from an EMBL/GenBank/DDBJ whole genome shotgun (WGS) entry which is preliminary data.</text>
</comment>
<keyword evidence="2" id="KW-1185">Reference proteome</keyword>
<name>A0A9P3GVE2_9APHY</name>
<dbReference type="AlphaFoldDB" id="A0A9P3GVE2"/>
<evidence type="ECO:0000313" key="1">
    <source>
        <dbReference type="EMBL" id="GJF00980.1"/>
    </source>
</evidence>
<organism evidence="1 2">
    <name type="scientific">Phanerochaete sordida</name>
    <dbReference type="NCBI Taxonomy" id="48140"/>
    <lineage>
        <taxon>Eukaryota</taxon>
        <taxon>Fungi</taxon>
        <taxon>Dikarya</taxon>
        <taxon>Basidiomycota</taxon>
        <taxon>Agaricomycotina</taxon>
        <taxon>Agaricomycetes</taxon>
        <taxon>Polyporales</taxon>
        <taxon>Phanerochaetaceae</taxon>
        <taxon>Phanerochaete</taxon>
    </lineage>
</organism>
<dbReference type="EMBL" id="BPQB01000278">
    <property type="protein sequence ID" value="GJF00980.1"/>
    <property type="molecule type" value="Genomic_DNA"/>
</dbReference>
<gene>
    <name evidence="1" type="ORF">PsYK624_172840</name>
</gene>
<reference evidence="1 2" key="1">
    <citation type="submission" date="2021-08" db="EMBL/GenBank/DDBJ databases">
        <title>Draft Genome Sequence of Phanerochaete sordida strain YK-624.</title>
        <authorList>
            <person name="Mori T."/>
            <person name="Dohra H."/>
            <person name="Suzuki T."/>
            <person name="Kawagishi H."/>
            <person name="Hirai H."/>
        </authorList>
    </citation>
    <scope>NUCLEOTIDE SEQUENCE [LARGE SCALE GENOMIC DNA]</scope>
    <source>
        <strain evidence="1 2">YK-624</strain>
    </source>
</reference>
<protein>
    <submittedName>
        <fullName evidence="1">Uncharacterized protein</fullName>
    </submittedName>
</protein>
<proteinExistence type="predicted"/>
<evidence type="ECO:0000313" key="2">
    <source>
        <dbReference type="Proteomes" id="UP000703269"/>
    </source>
</evidence>